<dbReference type="Proteomes" id="UP000005275">
    <property type="component" value="Chromosome"/>
</dbReference>
<dbReference type="RefSeq" id="WP_005223737.1">
    <property type="nucleotide sequence ID" value="NZ_CP007031.1"/>
</dbReference>
<name>W0E7G9_MARPU</name>
<evidence type="ECO:0000313" key="2">
    <source>
        <dbReference type="Proteomes" id="UP000005275"/>
    </source>
</evidence>
<dbReference type="OrthoDB" id="55469at135613"/>
<accession>W0E7G9</accession>
<dbReference type="AlphaFoldDB" id="W0E7G9"/>
<protein>
    <submittedName>
        <fullName evidence="1">Uncharacterized protein</fullName>
    </submittedName>
</protein>
<gene>
    <name evidence="1" type="ORF">MARPU_07550</name>
</gene>
<dbReference type="KEGG" id="mpur:MARPU_07550"/>
<evidence type="ECO:0000313" key="1">
    <source>
        <dbReference type="EMBL" id="AHF05468.1"/>
    </source>
</evidence>
<reference evidence="1 2" key="1">
    <citation type="submission" date="2013-12" db="EMBL/GenBank/DDBJ databases">
        <authorList>
            <consortium name="DOE Joint Genome Institute"/>
            <person name="Bryant D.A."/>
            <person name="Huntemann M."/>
            <person name="Han J."/>
            <person name="Chen A."/>
            <person name="Kyrpides N."/>
            <person name="Mavromatis K."/>
            <person name="Markowitz V."/>
            <person name="Palaniappan K."/>
            <person name="Ivanova N."/>
            <person name="Schaumberg A."/>
            <person name="Pati A."/>
            <person name="Liolios K."/>
            <person name="Nordberg H.P."/>
            <person name="Cantor M.N."/>
            <person name="Hua S.X."/>
            <person name="Woyke T."/>
        </authorList>
    </citation>
    <scope>NUCLEOTIDE SEQUENCE [LARGE SCALE GENOMIC DNA]</scope>
    <source>
        <strain evidence="1 2">984</strain>
    </source>
</reference>
<organism evidence="1 2">
    <name type="scientific">Marichromatium purpuratum 984</name>
    <dbReference type="NCBI Taxonomy" id="765910"/>
    <lineage>
        <taxon>Bacteria</taxon>
        <taxon>Pseudomonadati</taxon>
        <taxon>Pseudomonadota</taxon>
        <taxon>Gammaproteobacteria</taxon>
        <taxon>Chromatiales</taxon>
        <taxon>Chromatiaceae</taxon>
        <taxon>Marichromatium</taxon>
    </lineage>
</organism>
<keyword evidence="2" id="KW-1185">Reference proteome</keyword>
<dbReference type="HOGENOM" id="CLU_3009005_0_0_6"/>
<dbReference type="EMBL" id="CP007031">
    <property type="protein sequence ID" value="AHF05468.1"/>
    <property type="molecule type" value="Genomic_DNA"/>
</dbReference>
<sequence>MDEQISGAVAVMEQPITQPPFVGASRMRLVDGLLSALDEVKTHRETRLVSLETPSG</sequence>
<proteinExistence type="predicted"/>